<organism evidence="2 3">
    <name type="scientific">Cuscuta europaea</name>
    <name type="common">European dodder</name>
    <dbReference type="NCBI Taxonomy" id="41803"/>
    <lineage>
        <taxon>Eukaryota</taxon>
        <taxon>Viridiplantae</taxon>
        <taxon>Streptophyta</taxon>
        <taxon>Embryophyta</taxon>
        <taxon>Tracheophyta</taxon>
        <taxon>Spermatophyta</taxon>
        <taxon>Magnoliopsida</taxon>
        <taxon>eudicotyledons</taxon>
        <taxon>Gunneridae</taxon>
        <taxon>Pentapetalae</taxon>
        <taxon>asterids</taxon>
        <taxon>lamiids</taxon>
        <taxon>Solanales</taxon>
        <taxon>Convolvulaceae</taxon>
        <taxon>Cuscuteae</taxon>
        <taxon>Cuscuta</taxon>
        <taxon>Cuscuta subgen. Cuscuta</taxon>
    </lineage>
</organism>
<dbReference type="Proteomes" id="UP001152484">
    <property type="component" value="Unassembled WGS sequence"/>
</dbReference>
<reference evidence="2" key="1">
    <citation type="submission" date="2022-07" db="EMBL/GenBank/DDBJ databases">
        <authorList>
            <person name="Macas J."/>
            <person name="Novak P."/>
            <person name="Neumann P."/>
        </authorList>
    </citation>
    <scope>NUCLEOTIDE SEQUENCE</scope>
</reference>
<evidence type="ECO:0000313" key="3">
    <source>
        <dbReference type="Proteomes" id="UP001152484"/>
    </source>
</evidence>
<evidence type="ECO:0000259" key="1">
    <source>
        <dbReference type="Pfam" id="PF03732"/>
    </source>
</evidence>
<dbReference type="EMBL" id="CAMAPE010000027">
    <property type="protein sequence ID" value="CAH9091935.1"/>
    <property type="molecule type" value="Genomic_DNA"/>
</dbReference>
<accession>A0A9P0Z9J7</accession>
<dbReference type="InterPro" id="IPR005162">
    <property type="entry name" value="Retrotrans_gag_dom"/>
</dbReference>
<dbReference type="Pfam" id="PF03732">
    <property type="entry name" value="Retrotrans_gag"/>
    <property type="match status" value="1"/>
</dbReference>
<dbReference type="AlphaFoldDB" id="A0A9P0Z9J7"/>
<feature type="domain" description="Retrotransposon gag" evidence="1">
    <location>
        <begin position="3"/>
        <end position="89"/>
    </location>
</feature>
<dbReference type="OrthoDB" id="2272416at2759"/>
<evidence type="ECO:0000313" key="2">
    <source>
        <dbReference type="EMBL" id="CAH9091935.1"/>
    </source>
</evidence>
<comment type="caution">
    <text evidence="2">The sequence shown here is derived from an EMBL/GenBank/DDBJ whole genome shotgun (WGS) entry which is preliminary data.</text>
</comment>
<name>A0A9P0Z9J7_CUSEU</name>
<gene>
    <name evidence="2" type="ORF">CEURO_LOCUS11770</name>
</gene>
<keyword evidence="3" id="KW-1185">Reference proteome</keyword>
<sequence>MSARTWWETVKQRVNTATMTWDQFSREFNEKYLNPSRMTRYWDELHDFTQESMDVLVLAVKLTDLLQLCPTVAPTEADKTRIFLKALRPEIVVHVRRGNTTPDTLTECVNIATQVEYYVPAKQPSVELMELSRKQRRGSQSLPSSHLGMECGDEWEKLGFS</sequence>
<proteinExistence type="predicted"/>
<protein>
    <recommendedName>
        <fullName evidence="1">Retrotransposon gag domain-containing protein</fullName>
    </recommendedName>
</protein>